<dbReference type="Gene3D" id="3.60.40.10">
    <property type="entry name" value="PPM-type phosphatase domain"/>
    <property type="match status" value="1"/>
</dbReference>
<keyword evidence="1" id="KW-0479">Metal-binding</keyword>
<evidence type="ECO:0000259" key="4">
    <source>
        <dbReference type="PROSITE" id="PS51746"/>
    </source>
</evidence>
<protein>
    <submittedName>
        <fullName evidence="5">Serine/threonine protein phosphatase</fullName>
    </submittedName>
</protein>
<dbReference type="PROSITE" id="PS01032">
    <property type="entry name" value="PPM_1"/>
    <property type="match status" value="1"/>
</dbReference>
<dbReference type="InterPro" id="IPR036457">
    <property type="entry name" value="PPM-type-like_dom_sf"/>
</dbReference>
<dbReference type="InterPro" id="IPR015655">
    <property type="entry name" value="PP2C"/>
</dbReference>
<dbReference type="PANTHER" id="PTHR47992">
    <property type="entry name" value="PROTEIN PHOSPHATASE"/>
    <property type="match status" value="1"/>
</dbReference>
<keyword evidence="2" id="KW-0378">Hydrolase</keyword>
<dbReference type="Pfam" id="PF00481">
    <property type="entry name" value="PP2C"/>
    <property type="match status" value="1"/>
</dbReference>
<dbReference type="EMBL" id="MK072137">
    <property type="protein sequence ID" value="AYV79236.1"/>
    <property type="molecule type" value="Genomic_DNA"/>
</dbReference>
<feature type="domain" description="PPM-type phosphatase" evidence="4">
    <location>
        <begin position="2"/>
        <end position="260"/>
    </location>
</feature>
<evidence type="ECO:0000256" key="3">
    <source>
        <dbReference type="ARBA" id="ARBA00022912"/>
    </source>
</evidence>
<dbReference type="PROSITE" id="PS51746">
    <property type="entry name" value="PPM_2"/>
    <property type="match status" value="1"/>
</dbReference>
<dbReference type="CDD" id="cd00143">
    <property type="entry name" value="PP2Cc"/>
    <property type="match status" value="1"/>
</dbReference>
<reference evidence="5" key="1">
    <citation type="submission" date="2018-10" db="EMBL/GenBank/DDBJ databases">
        <title>Hidden diversity of soil giant viruses.</title>
        <authorList>
            <person name="Schulz F."/>
            <person name="Alteio L."/>
            <person name="Goudeau D."/>
            <person name="Ryan E.M."/>
            <person name="Malmstrom R.R."/>
            <person name="Blanchard J."/>
            <person name="Woyke T."/>
        </authorList>
    </citation>
    <scope>NUCLEOTIDE SEQUENCE</scope>
    <source>
        <strain evidence="5">FNV1</strain>
    </source>
</reference>
<sequence length="261" mass="29332">MYSQFVSLLGKRPTNEDQHDIIENMNGADAGKKRFNFYGLYDGHGGKEVSDYIKKNLSAYFIRSDTKYSPSDNKYAKYIKKVYNHIQNKLVNDNKLISTHTGSTALTVMISNNKIYVVNLGDSRTVLCNKYCIAVPLTKDHKPNMYYERSRIIAGGGEIVPDGGDWRVCGLSVSRAFGDVDAKGFVIQDPDVYKYEIQKKDKFIIMGCDGLWDVLSNQDAVDFVVEKMDTAPKNNVAKQLGEFAIKSGSTDNITVIIIFFI</sequence>
<organism evidence="5">
    <name type="scientific">Faunusvirus sp</name>
    <dbReference type="NCBI Taxonomy" id="2487766"/>
    <lineage>
        <taxon>Viruses</taxon>
        <taxon>Varidnaviria</taxon>
        <taxon>Bamfordvirae</taxon>
        <taxon>Nucleocytoviricota</taxon>
        <taxon>Megaviricetes</taxon>
        <taxon>Imitervirales</taxon>
        <taxon>Mimiviridae</taxon>
    </lineage>
</organism>
<name>A0A3G4ZWG4_9VIRU</name>
<dbReference type="SUPFAM" id="SSF81606">
    <property type="entry name" value="PP2C-like"/>
    <property type="match status" value="1"/>
</dbReference>
<dbReference type="GO" id="GO:0046872">
    <property type="term" value="F:metal ion binding"/>
    <property type="evidence" value="ECO:0007669"/>
    <property type="project" value="UniProtKB-KW"/>
</dbReference>
<evidence type="ECO:0000313" key="5">
    <source>
        <dbReference type="EMBL" id="AYV79236.1"/>
    </source>
</evidence>
<dbReference type="InterPro" id="IPR000222">
    <property type="entry name" value="PP2C_BS"/>
</dbReference>
<gene>
    <name evidence="5" type="ORF">Faunusvirus6_14</name>
</gene>
<dbReference type="GO" id="GO:0004722">
    <property type="term" value="F:protein serine/threonine phosphatase activity"/>
    <property type="evidence" value="ECO:0007669"/>
    <property type="project" value="InterPro"/>
</dbReference>
<evidence type="ECO:0000256" key="1">
    <source>
        <dbReference type="ARBA" id="ARBA00022723"/>
    </source>
</evidence>
<proteinExistence type="predicted"/>
<dbReference type="InterPro" id="IPR001932">
    <property type="entry name" value="PPM-type_phosphatase-like_dom"/>
</dbReference>
<evidence type="ECO:0000256" key="2">
    <source>
        <dbReference type="ARBA" id="ARBA00022801"/>
    </source>
</evidence>
<accession>A0A3G4ZWG4</accession>
<dbReference type="SMART" id="SM00332">
    <property type="entry name" value="PP2Cc"/>
    <property type="match status" value="1"/>
</dbReference>
<keyword evidence="3" id="KW-0904">Protein phosphatase</keyword>